<evidence type="ECO:0000313" key="1">
    <source>
        <dbReference type="EMBL" id="PKU70198.1"/>
    </source>
</evidence>
<dbReference type="EMBL" id="KZ502946">
    <property type="protein sequence ID" value="PKU70198.1"/>
    <property type="molecule type" value="Genomic_DNA"/>
</dbReference>
<proteinExistence type="predicted"/>
<dbReference type="Proteomes" id="UP000233837">
    <property type="component" value="Unassembled WGS sequence"/>
</dbReference>
<gene>
    <name evidence="1" type="ORF">MA16_Dca010319</name>
</gene>
<reference evidence="1 2" key="1">
    <citation type="journal article" date="2016" name="Sci. Rep.">
        <title>The Dendrobium catenatum Lindl. genome sequence provides insights into polysaccharide synthase, floral development and adaptive evolution.</title>
        <authorList>
            <person name="Zhang G.Q."/>
            <person name="Xu Q."/>
            <person name="Bian C."/>
            <person name="Tsai W.C."/>
            <person name="Yeh C.M."/>
            <person name="Liu K.W."/>
            <person name="Yoshida K."/>
            <person name="Zhang L.S."/>
            <person name="Chang S.B."/>
            <person name="Chen F."/>
            <person name="Shi Y."/>
            <person name="Su Y.Y."/>
            <person name="Zhang Y.Q."/>
            <person name="Chen L.J."/>
            <person name="Yin Y."/>
            <person name="Lin M."/>
            <person name="Huang H."/>
            <person name="Deng H."/>
            <person name="Wang Z.W."/>
            <person name="Zhu S.L."/>
            <person name="Zhao X."/>
            <person name="Deng C."/>
            <person name="Niu S.C."/>
            <person name="Huang J."/>
            <person name="Wang M."/>
            <person name="Liu G.H."/>
            <person name="Yang H.J."/>
            <person name="Xiao X.J."/>
            <person name="Hsiao Y.Y."/>
            <person name="Wu W.L."/>
            <person name="Chen Y.Y."/>
            <person name="Mitsuda N."/>
            <person name="Ohme-Takagi M."/>
            <person name="Luo Y.B."/>
            <person name="Van de Peer Y."/>
            <person name="Liu Z.J."/>
        </authorList>
    </citation>
    <scope>NUCLEOTIDE SEQUENCE [LARGE SCALE GENOMIC DNA]</scope>
    <source>
        <tissue evidence="1">The whole plant</tissue>
    </source>
</reference>
<keyword evidence="2" id="KW-1185">Reference proteome</keyword>
<reference evidence="1 2" key="2">
    <citation type="journal article" date="2017" name="Nature">
        <title>The Apostasia genome and the evolution of orchids.</title>
        <authorList>
            <person name="Zhang G.Q."/>
            <person name="Liu K.W."/>
            <person name="Li Z."/>
            <person name="Lohaus R."/>
            <person name="Hsiao Y.Y."/>
            <person name="Niu S.C."/>
            <person name="Wang J.Y."/>
            <person name="Lin Y.C."/>
            <person name="Xu Q."/>
            <person name="Chen L.J."/>
            <person name="Yoshida K."/>
            <person name="Fujiwara S."/>
            <person name="Wang Z.W."/>
            <person name="Zhang Y.Q."/>
            <person name="Mitsuda N."/>
            <person name="Wang M."/>
            <person name="Liu G.H."/>
            <person name="Pecoraro L."/>
            <person name="Huang H.X."/>
            <person name="Xiao X.J."/>
            <person name="Lin M."/>
            <person name="Wu X.Y."/>
            <person name="Wu W.L."/>
            <person name="Chen Y.Y."/>
            <person name="Chang S.B."/>
            <person name="Sakamoto S."/>
            <person name="Ohme-Takagi M."/>
            <person name="Yagi M."/>
            <person name="Zeng S.J."/>
            <person name="Shen C.Y."/>
            <person name="Yeh C.M."/>
            <person name="Luo Y.B."/>
            <person name="Tsai W.C."/>
            <person name="Van de Peer Y."/>
            <person name="Liu Z.J."/>
        </authorList>
    </citation>
    <scope>NUCLEOTIDE SEQUENCE [LARGE SCALE GENOMIC DNA]</scope>
    <source>
        <tissue evidence="1">The whole plant</tissue>
    </source>
</reference>
<name>A0A2I0W3H6_9ASPA</name>
<accession>A0A2I0W3H6</accession>
<sequence length="135" mass="14361">MAHIAQVSKVAVVDSTENVVQNSGKDCILAEGIDGCIQQVELSVNGCIEAVKDNKGEDDLVGVAVEDSSEKLQAVMSKSVPSGDNNKDCLIEDGKFLLPSKSIQHKKKLNKDFGSIKGILRGRKMGLLGESDGFT</sequence>
<evidence type="ECO:0000313" key="2">
    <source>
        <dbReference type="Proteomes" id="UP000233837"/>
    </source>
</evidence>
<dbReference type="AlphaFoldDB" id="A0A2I0W3H6"/>
<protein>
    <submittedName>
        <fullName evidence="1">Uncharacterized protein</fullName>
    </submittedName>
</protein>
<organism evidence="1 2">
    <name type="scientific">Dendrobium catenatum</name>
    <dbReference type="NCBI Taxonomy" id="906689"/>
    <lineage>
        <taxon>Eukaryota</taxon>
        <taxon>Viridiplantae</taxon>
        <taxon>Streptophyta</taxon>
        <taxon>Embryophyta</taxon>
        <taxon>Tracheophyta</taxon>
        <taxon>Spermatophyta</taxon>
        <taxon>Magnoliopsida</taxon>
        <taxon>Liliopsida</taxon>
        <taxon>Asparagales</taxon>
        <taxon>Orchidaceae</taxon>
        <taxon>Epidendroideae</taxon>
        <taxon>Malaxideae</taxon>
        <taxon>Dendrobiinae</taxon>
        <taxon>Dendrobium</taxon>
    </lineage>
</organism>